<dbReference type="RefSeq" id="WP_184329821.1">
    <property type="nucleotide sequence ID" value="NZ_JACHHZ010000001.1"/>
</dbReference>
<gene>
    <name evidence="7" type="ORF">HNQ60_000912</name>
</gene>
<dbReference type="PANTHER" id="PTHR11963:SF20">
    <property type="entry name" value="PEPTIDASE B"/>
    <property type="match status" value="1"/>
</dbReference>
<dbReference type="GO" id="GO:0006508">
    <property type="term" value="P:proteolysis"/>
    <property type="evidence" value="ECO:0007669"/>
    <property type="project" value="UniProtKB-KW"/>
</dbReference>
<evidence type="ECO:0000313" key="7">
    <source>
        <dbReference type="EMBL" id="MBB6092066.1"/>
    </source>
</evidence>
<evidence type="ECO:0000256" key="4">
    <source>
        <dbReference type="ARBA" id="ARBA00022801"/>
    </source>
</evidence>
<dbReference type="Gene3D" id="3.40.630.10">
    <property type="entry name" value="Zn peptidases"/>
    <property type="match status" value="1"/>
</dbReference>
<keyword evidence="2 7" id="KW-0031">Aminopeptidase</keyword>
<comment type="caution">
    <text evidence="7">The sequence shown here is derived from an EMBL/GenBank/DDBJ whole genome shotgun (WGS) entry which is preliminary data.</text>
</comment>
<keyword evidence="8" id="KW-1185">Reference proteome</keyword>
<dbReference type="SUPFAM" id="SSF52949">
    <property type="entry name" value="Macro domain-like"/>
    <property type="match status" value="1"/>
</dbReference>
<dbReference type="PROSITE" id="PS00631">
    <property type="entry name" value="CYTOSOL_AP"/>
    <property type="match status" value="1"/>
</dbReference>
<protein>
    <submittedName>
        <fullName evidence="7">Leucyl aminopeptidase</fullName>
        <ecNumber evidence="7">3.4.11.1</ecNumber>
    </submittedName>
</protein>
<accession>A0A841HH22</accession>
<dbReference type="InterPro" id="IPR043472">
    <property type="entry name" value="Macro_dom-like"/>
</dbReference>
<keyword evidence="5" id="KW-0464">Manganese</keyword>
<organism evidence="7 8">
    <name type="scientific">Povalibacter uvarum</name>
    <dbReference type="NCBI Taxonomy" id="732238"/>
    <lineage>
        <taxon>Bacteria</taxon>
        <taxon>Pseudomonadati</taxon>
        <taxon>Pseudomonadota</taxon>
        <taxon>Gammaproteobacteria</taxon>
        <taxon>Steroidobacterales</taxon>
        <taxon>Steroidobacteraceae</taxon>
        <taxon>Povalibacter</taxon>
    </lineage>
</organism>
<dbReference type="PANTHER" id="PTHR11963">
    <property type="entry name" value="LEUCINE AMINOPEPTIDASE-RELATED"/>
    <property type="match status" value="1"/>
</dbReference>
<dbReference type="Pfam" id="PF21337">
    <property type="entry name" value="Peptidase_M17_N_1"/>
    <property type="match status" value="1"/>
</dbReference>
<dbReference type="InterPro" id="IPR048816">
    <property type="entry name" value="Peptidase_M17_N_1"/>
</dbReference>
<name>A0A841HH22_9GAMM</name>
<dbReference type="InterPro" id="IPR000819">
    <property type="entry name" value="Peptidase_M17_C"/>
</dbReference>
<keyword evidence="4 7" id="KW-0378">Hydrolase</keyword>
<dbReference type="GO" id="GO:0070006">
    <property type="term" value="F:metalloaminopeptidase activity"/>
    <property type="evidence" value="ECO:0007669"/>
    <property type="project" value="InterPro"/>
</dbReference>
<dbReference type="Pfam" id="PF00883">
    <property type="entry name" value="Peptidase_M17"/>
    <property type="match status" value="1"/>
</dbReference>
<evidence type="ECO:0000256" key="5">
    <source>
        <dbReference type="ARBA" id="ARBA00023211"/>
    </source>
</evidence>
<dbReference type="CDD" id="cd00433">
    <property type="entry name" value="Peptidase_M17"/>
    <property type="match status" value="1"/>
</dbReference>
<sequence>MLTTESHAGSVPIHLVHEETFEAWRAGQSEVVRNWLVANAFKGERFKIVLIPGEQGTPAAVVVGLGRRPARDEFSCWQSAGLPDRLPDGRYHLAQSLSDAAATQFAFGWLYGQYRFERYRRAAPARAISLQVPANVDIAELERLRAASALARDLVNTPANDMTPEALANAALEVARRYECRHRVVVGDALLSERFPAVHAVGRASAVAPRLIDFEWGNAAHPKVTLVGKGVCFDSGGLDIKPAASMILMKKDLGGAAAVLGLAQSIMDAKLPVRLRVIVPAVENAISANAFRPGDVIATRKGLSVEIGNTDAEGRLILCDGLALADEEKPDLLIDMATLTGAARVALGPELPALFASDDAMAAELVKVGLAESDPLWHLPLWPGYDDELSSKIADLNNVSASGFSGAIIAALFLKRFVSEARAWLHIDLYSWNGKDRPGRPVGAEAQCIRALYAFLKARYVR</sequence>
<evidence type="ECO:0000313" key="8">
    <source>
        <dbReference type="Proteomes" id="UP000588068"/>
    </source>
</evidence>
<keyword evidence="3" id="KW-0645">Protease</keyword>
<evidence type="ECO:0000256" key="3">
    <source>
        <dbReference type="ARBA" id="ARBA00022670"/>
    </source>
</evidence>
<dbReference type="Proteomes" id="UP000588068">
    <property type="component" value="Unassembled WGS sequence"/>
</dbReference>
<evidence type="ECO:0000256" key="1">
    <source>
        <dbReference type="ARBA" id="ARBA00009528"/>
    </source>
</evidence>
<dbReference type="SUPFAM" id="SSF53187">
    <property type="entry name" value="Zn-dependent exopeptidases"/>
    <property type="match status" value="1"/>
</dbReference>
<dbReference type="EC" id="3.4.11.1" evidence="7"/>
<evidence type="ECO:0000259" key="6">
    <source>
        <dbReference type="PROSITE" id="PS00631"/>
    </source>
</evidence>
<reference evidence="7 8" key="1">
    <citation type="submission" date="2020-08" db="EMBL/GenBank/DDBJ databases">
        <title>Genomic Encyclopedia of Type Strains, Phase IV (KMG-IV): sequencing the most valuable type-strain genomes for metagenomic binning, comparative biology and taxonomic classification.</title>
        <authorList>
            <person name="Goeker M."/>
        </authorList>
    </citation>
    <scope>NUCLEOTIDE SEQUENCE [LARGE SCALE GENOMIC DNA]</scope>
    <source>
        <strain evidence="7 8">DSM 26723</strain>
    </source>
</reference>
<evidence type="ECO:0000256" key="2">
    <source>
        <dbReference type="ARBA" id="ARBA00022438"/>
    </source>
</evidence>
<dbReference type="GO" id="GO:0030145">
    <property type="term" value="F:manganese ion binding"/>
    <property type="evidence" value="ECO:0007669"/>
    <property type="project" value="InterPro"/>
</dbReference>
<dbReference type="AlphaFoldDB" id="A0A841HH22"/>
<proteinExistence type="inferred from homology"/>
<dbReference type="InterPro" id="IPR011356">
    <property type="entry name" value="Leucine_aapep/pepB"/>
</dbReference>
<comment type="similarity">
    <text evidence="1">Belongs to the peptidase M17 family.</text>
</comment>
<dbReference type="PRINTS" id="PR00481">
    <property type="entry name" value="LAMNOPPTDASE"/>
</dbReference>
<dbReference type="EMBL" id="JACHHZ010000001">
    <property type="protein sequence ID" value="MBB6092066.1"/>
    <property type="molecule type" value="Genomic_DNA"/>
</dbReference>
<dbReference type="GO" id="GO:0005737">
    <property type="term" value="C:cytoplasm"/>
    <property type="evidence" value="ECO:0007669"/>
    <property type="project" value="InterPro"/>
</dbReference>
<feature type="domain" description="Cytosol aminopeptidase" evidence="6">
    <location>
        <begin position="309"/>
        <end position="316"/>
    </location>
</feature>
<dbReference type="Gene3D" id="3.40.220.10">
    <property type="entry name" value="Leucine Aminopeptidase, subunit E, domain 1"/>
    <property type="match status" value="1"/>
</dbReference>